<comment type="similarity">
    <text evidence="1">Belongs to the RecN family.</text>
</comment>
<keyword evidence="4" id="KW-0227">DNA damage</keyword>
<evidence type="ECO:0000313" key="11">
    <source>
        <dbReference type="EMBL" id="GMI24197.1"/>
    </source>
</evidence>
<feature type="compositionally biased region" description="Basic and acidic residues" evidence="9">
    <location>
        <begin position="55"/>
        <end position="65"/>
    </location>
</feature>
<dbReference type="OrthoDB" id="1938215at2759"/>
<evidence type="ECO:0000256" key="6">
    <source>
        <dbReference type="ARBA" id="ARBA00023204"/>
    </source>
</evidence>
<dbReference type="Proteomes" id="UP001165065">
    <property type="component" value="Unassembled WGS sequence"/>
</dbReference>
<sequence>MPSLFCTLLVVYVVSSHIQVVQCFTHAFHRHTPIGKIFSVDPRSNTELSASKSHITHDPRSDPRSNTELSASKSHITHITVDNLAIVEHASLDNLCPNLNVVTGETGAGKSLVTSAISLACGDAVAVDRGGGRAGEETNVEMRVNLVDDDRALVLWKLSKLGLSAPELHEKGLLKVIRVIRSKGGNKIRSAASINDNPVTLKQLKYIVAPLIARVDANAAATALSKQSSRIKTLDRGVDKIVLNETFKAYKAYKQRRAMRQKIERDLLSSLPPSFNGMDVNKKGDADILRHWVEELDDFQESWRQFRGRLVEELADVEDAKQVEEDDGAARFDQPPSLSSCKRMLKDVDWETSPDGGYESLLSLKDALTNFENTYSSATEALASLTSKATYESAASAIEKARDHLYDVTVDPSSPLYHATEKSHDLLNEMDEALARCASQIENKIIGTMESTRPYISVEDLDVFILDWKTLARKHQVTPEQLCFSHIGLKSELEGAEENKERLPRAIEEEKRALLAYQTSCKELTKERKRVGCDLSLKVSARLKELGMDGAEFAVDVMGKMNVDFGAPFSTKSLWGGKLVDNIVGVDSVDFLLKNNNEEESSMGGKVEEVASSGERARILLLIETCLPGSIGSGGVYDFEGEEVEEEEEEDVKGALLQSNSKPVMVLYDEIDSHVGGRAAVAVAKLLSNQGTVGNQIISITHSAAIASIANKHLVVEKSQDPSIVKGGGVNVKVEEVRGGKREEEIARMAGGEMVGEEEGVEFAKALLQEGEKQRDASVIR</sequence>
<evidence type="ECO:0000256" key="9">
    <source>
        <dbReference type="SAM" id="MobiDB-lite"/>
    </source>
</evidence>
<dbReference type="GO" id="GO:0006310">
    <property type="term" value="P:DNA recombination"/>
    <property type="evidence" value="ECO:0007669"/>
    <property type="project" value="InterPro"/>
</dbReference>
<accession>A0A9W7L247</accession>
<keyword evidence="5" id="KW-0067">ATP-binding</keyword>
<evidence type="ECO:0000256" key="4">
    <source>
        <dbReference type="ARBA" id="ARBA00022763"/>
    </source>
</evidence>
<keyword evidence="12" id="KW-1185">Reference proteome</keyword>
<dbReference type="InterPro" id="IPR027417">
    <property type="entry name" value="P-loop_NTPase"/>
</dbReference>
<evidence type="ECO:0000256" key="1">
    <source>
        <dbReference type="ARBA" id="ARBA00009441"/>
    </source>
</evidence>
<name>A0A9W7L247_9STRA</name>
<feature type="coiled-coil region" evidence="8">
    <location>
        <begin position="493"/>
        <end position="527"/>
    </location>
</feature>
<dbReference type="PANTHER" id="PTHR11059">
    <property type="entry name" value="DNA REPAIR PROTEIN RECN"/>
    <property type="match status" value="1"/>
</dbReference>
<evidence type="ECO:0000256" key="2">
    <source>
        <dbReference type="ARBA" id="ARBA00021315"/>
    </source>
</evidence>
<evidence type="ECO:0000256" key="10">
    <source>
        <dbReference type="SAM" id="SignalP"/>
    </source>
</evidence>
<evidence type="ECO:0000256" key="3">
    <source>
        <dbReference type="ARBA" id="ARBA00022741"/>
    </source>
</evidence>
<evidence type="ECO:0000256" key="7">
    <source>
        <dbReference type="ARBA" id="ARBA00033408"/>
    </source>
</evidence>
<feature type="chain" id="PRO_5040996155" description="DNA repair protein RecN" evidence="10">
    <location>
        <begin position="24"/>
        <end position="781"/>
    </location>
</feature>
<dbReference type="Gene3D" id="3.40.50.300">
    <property type="entry name" value="P-loop containing nucleotide triphosphate hydrolases"/>
    <property type="match status" value="2"/>
</dbReference>
<proteinExistence type="inferred from homology"/>
<evidence type="ECO:0000256" key="5">
    <source>
        <dbReference type="ARBA" id="ARBA00022840"/>
    </source>
</evidence>
<dbReference type="AlphaFoldDB" id="A0A9W7L247"/>
<dbReference type="GO" id="GO:0005524">
    <property type="term" value="F:ATP binding"/>
    <property type="evidence" value="ECO:0007669"/>
    <property type="project" value="UniProtKB-KW"/>
</dbReference>
<reference evidence="12" key="1">
    <citation type="journal article" date="2023" name="Commun. Biol.">
        <title>Genome analysis of Parmales, the sister group of diatoms, reveals the evolutionary specialization of diatoms from phago-mixotrophs to photoautotrophs.</title>
        <authorList>
            <person name="Ban H."/>
            <person name="Sato S."/>
            <person name="Yoshikawa S."/>
            <person name="Yamada K."/>
            <person name="Nakamura Y."/>
            <person name="Ichinomiya M."/>
            <person name="Sato N."/>
            <person name="Blanc-Mathieu R."/>
            <person name="Endo H."/>
            <person name="Kuwata A."/>
            <person name="Ogata H."/>
        </authorList>
    </citation>
    <scope>NUCLEOTIDE SEQUENCE [LARGE SCALE GENOMIC DNA]</scope>
</reference>
<dbReference type="GO" id="GO:0006281">
    <property type="term" value="P:DNA repair"/>
    <property type="evidence" value="ECO:0007669"/>
    <property type="project" value="UniProtKB-KW"/>
</dbReference>
<keyword evidence="8" id="KW-0175">Coiled coil</keyword>
<comment type="caution">
    <text evidence="11">The sequence shown here is derived from an EMBL/GenBank/DDBJ whole genome shotgun (WGS) entry which is preliminary data.</text>
</comment>
<organism evidence="11 12">
    <name type="scientific">Triparma columacea</name>
    <dbReference type="NCBI Taxonomy" id="722753"/>
    <lineage>
        <taxon>Eukaryota</taxon>
        <taxon>Sar</taxon>
        <taxon>Stramenopiles</taxon>
        <taxon>Ochrophyta</taxon>
        <taxon>Bolidophyceae</taxon>
        <taxon>Parmales</taxon>
        <taxon>Triparmaceae</taxon>
        <taxon>Triparma</taxon>
    </lineage>
</organism>
<evidence type="ECO:0000256" key="8">
    <source>
        <dbReference type="SAM" id="Coils"/>
    </source>
</evidence>
<feature type="signal peptide" evidence="10">
    <location>
        <begin position="1"/>
        <end position="23"/>
    </location>
</feature>
<keyword evidence="6" id="KW-0234">DNA repair</keyword>
<protein>
    <recommendedName>
        <fullName evidence="2">DNA repair protein RecN</fullName>
    </recommendedName>
    <alternativeName>
        <fullName evidence="7">Recombination protein N</fullName>
    </alternativeName>
</protein>
<keyword evidence="10" id="KW-0732">Signal</keyword>
<feature type="region of interest" description="Disordered" evidence="9">
    <location>
        <begin position="48"/>
        <end position="70"/>
    </location>
</feature>
<dbReference type="InterPro" id="IPR004604">
    <property type="entry name" value="DNA_recomb/repair_RecN"/>
</dbReference>
<dbReference type="SUPFAM" id="SSF52540">
    <property type="entry name" value="P-loop containing nucleoside triphosphate hydrolases"/>
    <property type="match status" value="1"/>
</dbReference>
<gene>
    <name evidence="11" type="ORF">TrCOL_g8506</name>
</gene>
<dbReference type="EMBL" id="BRYA01000581">
    <property type="protein sequence ID" value="GMI24197.1"/>
    <property type="molecule type" value="Genomic_DNA"/>
</dbReference>
<evidence type="ECO:0000313" key="12">
    <source>
        <dbReference type="Proteomes" id="UP001165065"/>
    </source>
</evidence>
<keyword evidence="3" id="KW-0547">Nucleotide-binding</keyword>
<dbReference type="PANTHER" id="PTHR11059:SF0">
    <property type="entry name" value="DNA REPAIR PROTEIN RECN"/>
    <property type="match status" value="1"/>
</dbReference>